<dbReference type="Gene3D" id="1.50.10.140">
    <property type="match status" value="1"/>
</dbReference>
<proteinExistence type="predicted"/>
<dbReference type="Pfam" id="PF00754">
    <property type="entry name" value="F5_F8_type_C"/>
    <property type="match status" value="1"/>
</dbReference>
<protein>
    <recommendedName>
        <fullName evidence="2">F5/8 type C domain-containing protein</fullName>
    </recommendedName>
</protein>
<gene>
    <name evidence="3" type="ORF">FEZ08_02410</name>
</gene>
<dbReference type="InterPro" id="IPR000421">
    <property type="entry name" value="FA58C"/>
</dbReference>
<feature type="chain" id="PRO_5024316803" description="F5/8 type C domain-containing protein" evidence="1">
    <location>
        <begin position="29"/>
        <end position="810"/>
    </location>
</feature>
<comment type="caution">
    <text evidence="3">The sequence shown here is derived from an EMBL/GenBank/DDBJ whole genome shotgun (WGS) entry which is preliminary data.</text>
</comment>
<dbReference type="InterPro" id="IPR019282">
    <property type="entry name" value="Glycoamylase-like_cons_dom"/>
</dbReference>
<dbReference type="AlphaFoldDB" id="A0A5R8QI69"/>
<organism evidence="3 4">
    <name type="scientific">Culicoidibacter larvae</name>
    <dbReference type="NCBI Taxonomy" id="2579976"/>
    <lineage>
        <taxon>Bacteria</taxon>
        <taxon>Bacillati</taxon>
        <taxon>Bacillota</taxon>
        <taxon>Culicoidibacteria</taxon>
        <taxon>Culicoidibacterales</taxon>
        <taxon>Culicoidibacteraceae</taxon>
        <taxon>Culicoidibacter</taxon>
    </lineage>
</organism>
<name>A0A5R8QI69_9FIRM</name>
<evidence type="ECO:0000256" key="1">
    <source>
        <dbReference type="SAM" id="SignalP"/>
    </source>
</evidence>
<dbReference type="InterPro" id="IPR008979">
    <property type="entry name" value="Galactose-bd-like_sf"/>
</dbReference>
<feature type="signal peptide" evidence="1">
    <location>
        <begin position="1"/>
        <end position="28"/>
    </location>
</feature>
<dbReference type="PROSITE" id="PS50022">
    <property type="entry name" value="FA58C_3"/>
    <property type="match status" value="1"/>
</dbReference>
<accession>A0A5R8QI69</accession>
<dbReference type="EMBL" id="VBWP01000001">
    <property type="protein sequence ID" value="TLG77494.1"/>
    <property type="molecule type" value="Genomic_DNA"/>
</dbReference>
<dbReference type="InParanoid" id="A0A5R8QI69"/>
<dbReference type="RefSeq" id="WP_138190104.1">
    <property type="nucleotide sequence ID" value="NZ_VBWP01000001.1"/>
</dbReference>
<sequence>MKKRLLHCLLSFAVIAIIFAGVQAPVVAAPDLSVDLITNASNYATGVTAPNTKVAAYKYYPVANGKTYTYEGKQIPLGDKSYLELGSAYSDVDGKFSIPIGYHMDSTFIKIAVLSESDEELTSYEQMVRYALPLDIDYSATSAKAGSVYGSGYEAGKMIDGATSTRWASRNKTTWIEVSFGAAMTFDTLVLNEYKDSGVTRITDYTISINEDGSWKQIVEGHTNIPERLNLGTSVTTDALRIDILAANAAPSIYEIGLADSKQVYYGEYEDIDDILNWIKESSFNFYWDSINHDKTSHGYGLPGSAPNTWAKEVCGIGAVGHALNSLIIGAEYEYKSREEIEEVVLGMMNALWNYAPQQFGLFRGQFSTWKTDENGMLLPLTMGGGVTGQKTDFSTSDTGQAVGGILAAGEYFGGEIRELANKIYERMDFGKVIWPHKKSDGTFYYQYTSYSENYPGRYPSETDFPGITGNFPDQSNYNLKTMGLDRYWNWGFSSEAFNVYFYDAANPAHDNPYVYDMFYNAKKGGQELPVVTYTADDGTVMGPVVSLYDGIHNLWTLNLDLRNKADERGINYMQELTNSYYITHQYAMDKTDEYRTFNEFSWGTTATSGPLGYMYWAGQAPGLHYDEEGTVVPSVAIGCLPFTPDISLPTIENYYKNFPSLWHERWGFYSSYNIDHNFPGRNMPYYSAGYFSSLEKMVQAPAVENYQTGLIWKYTMRNENIQLGMERLGFLSTEPVKNVTAVVTPGDGQLTVELTGVDEVLANNDYQFIYVYDEAGDGQLSQPNWNQGKKATPLTVWKMVRATHIKLSE</sequence>
<evidence type="ECO:0000259" key="2">
    <source>
        <dbReference type="PROSITE" id="PS50022"/>
    </source>
</evidence>
<dbReference type="Pfam" id="PF10091">
    <property type="entry name" value="Glycoamylase"/>
    <property type="match status" value="1"/>
</dbReference>
<dbReference type="Proteomes" id="UP000306912">
    <property type="component" value="Unassembled WGS sequence"/>
</dbReference>
<feature type="domain" description="F5/8 type C" evidence="2">
    <location>
        <begin position="116"/>
        <end position="261"/>
    </location>
</feature>
<dbReference type="OrthoDB" id="5937621at2"/>
<dbReference type="SUPFAM" id="SSF49785">
    <property type="entry name" value="Galactose-binding domain-like"/>
    <property type="match status" value="1"/>
</dbReference>
<evidence type="ECO:0000313" key="4">
    <source>
        <dbReference type="Proteomes" id="UP000306912"/>
    </source>
</evidence>
<keyword evidence="4" id="KW-1185">Reference proteome</keyword>
<evidence type="ECO:0000313" key="3">
    <source>
        <dbReference type="EMBL" id="TLG77494.1"/>
    </source>
</evidence>
<reference evidence="3 4" key="1">
    <citation type="submission" date="2019-05" db="EMBL/GenBank/DDBJ databases">
        <title>Culicoidintestinum kansasii gen. nov., sp. nov. from the gastrointestinal tract of the biting midge, Culicoides sonorensis.</title>
        <authorList>
            <person name="Neupane S."/>
            <person name="Ghosh A."/>
            <person name="Gunther S."/>
            <person name="Martin K."/>
            <person name="Zurek L."/>
        </authorList>
    </citation>
    <scope>NUCLEOTIDE SEQUENCE [LARGE SCALE GENOMIC DNA]</scope>
    <source>
        <strain evidence="3 4">CS-1</strain>
    </source>
</reference>
<dbReference type="Gene3D" id="2.60.120.260">
    <property type="entry name" value="Galactose-binding domain-like"/>
    <property type="match status" value="1"/>
</dbReference>
<keyword evidence="1" id="KW-0732">Signal</keyword>